<organism evidence="1 2">
    <name type="scientific">Scylla paramamosain</name>
    <name type="common">Mud crab</name>
    <dbReference type="NCBI Taxonomy" id="85552"/>
    <lineage>
        <taxon>Eukaryota</taxon>
        <taxon>Metazoa</taxon>
        <taxon>Ecdysozoa</taxon>
        <taxon>Arthropoda</taxon>
        <taxon>Crustacea</taxon>
        <taxon>Multicrustacea</taxon>
        <taxon>Malacostraca</taxon>
        <taxon>Eumalacostraca</taxon>
        <taxon>Eucarida</taxon>
        <taxon>Decapoda</taxon>
        <taxon>Pleocyemata</taxon>
        <taxon>Brachyura</taxon>
        <taxon>Eubrachyura</taxon>
        <taxon>Portunoidea</taxon>
        <taxon>Portunidae</taxon>
        <taxon>Portuninae</taxon>
        <taxon>Scylla</taxon>
    </lineage>
</organism>
<dbReference type="AlphaFoldDB" id="A0AAW0U9K3"/>
<keyword evidence="2" id="KW-1185">Reference proteome</keyword>
<evidence type="ECO:0000313" key="2">
    <source>
        <dbReference type="Proteomes" id="UP001487740"/>
    </source>
</evidence>
<comment type="caution">
    <text evidence="1">The sequence shown here is derived from an EMBL/GenBank/DDBJ whole genome shotgun (WGS) entry which is preliminary data.</text>
</comment>
<dbReference type="EMBL" id="JARAKH010000015">
    <property type="protein sequence ID" value="KAK8396700.1"/>
    <property type="molecule type" value="Genomic_DNA"/>
</dbReference>
<evidence type="ECO:0000313" key="1">
    <source>
        <dbReference type="EMBL" id="KAK8396700.1"/>
    </source>
</evidence>
<accession>A0AAW0U9K3</accession>
<gene>
    <name evidence="1" type="ORF">O3P69_004991</name>
</gene>
<dbReference type="Proteomes" id="UP001487740">
    <property type="component" value="Unassembled WGS sequence"/>
</dbReference>
<sequence>MMNPCWEGGTWLTGSSQLSLLRLLRPATPINMGYLQVVFLKALTSHPLPMKKCEPSTAYIHRYRKGLICHLSPTLTNGYSNLLVLGIASGLATKNGAREEGVVAPPGKDDWALPPTSSRSGASLARCLKINNILYWTITSIYVLALEGRVYEDIIKESIMTWRRRRR</sequence>
<proteinExistence type="predicted"/>
<reference evidence="1 2" key="1">
    <citation type="submission" date="2023-03" db="EMBL/GenBank/DDBJ databases">
        <title>High-quality genome of Scylla paramamosain provides insights in environmental adaptation.</title>
        <authorList>
            <person name="Zhang L."/>
        </authorList>
    </citation>
    <scope>NUCLEOTIDE SEQUENCE [LARGE SCALE GENOMIC DNA]</scope>
    <source>
        <strain evidence="1">LZ_2023a</strain>
        <tissue evidence="1">Muscle</tissue>
    </source>
</reference>
<protein>
    <submittedName>
        <fullName evidence="1">Uncharacterized protein</fullName>
    </submittedName>
</protein>
<name>A0AAW0U9K3_SCYPA</name>